<organism evidence="1 2">
    <name type="scientific">Sphingobium indicum F2</name>
    <dbReference type="NCBI Taxonomy" id="1450518"/>
    <lineage>
        <taxon>Bacteria</taxon>
        <taxon>Pseudomonadati</taxon>
        <taxon>Pseudomonadota</taxon>
        <taxon>Alphaproteobacteria</taxon>
        <taxon>Sphingomonadales</taxon>
        <taxon>Sphingomonadaceae</taxon>
        <taxon>Sphingobium</taxon>
    </lineage>
</organism>
<comment type="caution">
    <text evidence="1">The sequence shown here is derived from an EMBL/GenBank/DDBJ whole genome shotgun (WGS) entry which is preliminary data.</text>
</comment>
<name>A0A8E0WUA7_9SPHN</name>
<proteinExistence type="predicted"/>
<dbReference type="RefSeq" id="WP_020817860.1">
    <property type="nucleotide sequence ID" value="NZ_JANF02000018.1"/>
</dbReference>
<evidence type="ECO:0000313" key="1">
    <source>
        <dbReference type="EMBL" id="KER37540.1"/>
    </source>
</evidence>
<dbReference type="AlphaFoldDB" id="A0A8E0WUA7"/>
<dbReference type="EMBL" id="JANF02000018">
    <property type="protein sequence ID" value="KER37540.1"/>
    <property type="molecule type" value="Genomic_DNA"/>
</dbReference>
<protein>
    <submittedName>
        <fullName evidence="1">Uncharacterized protein</fullName>
    </submittedName>
</protein>
<evidence type="ECO:0000313" key="2">
    <source>
        <dbReference type="Proteomes" id="UP000028135"/>
    </source>
</evidence>
<accession>A0A8E0WUA7</accession>
<sequence length="104" mass="11995">MSDPISRLLADAWVEKYSTPPKEETATEWLDRTKDDPRCKALYRALDDLAEGREPRQSDLDAFNGDPYLNLQYYDARDEAVARYGDHLVWQTDEPDPDDDGEAE</sequence>
<dbReference type="Proteomes" id="UP000028135">
    <property type="component" value="Unassembled WGS sequence"/>
</dbReference>
<gene>
    <name evidence="1" type="ORF">AL00_04810</name>
</gene>
<reference evidence="1 2" key="1">
    <citation type="submission" date="2014-05" db="EMBL/GenBank/DDBJ databases">
        <title>Genome Announcement of Sphingobium lucknowense F2.</title>
        <authorList>
            <person name="Lal R."/>
            <person name="Negi V."/>
            <person name="Lata P."/>
            <person name="Sangwan N."/>
            <person name="Gupta S.K."/>
            <person name="Rao D.L.N."/>
            <person name="Das S."/>
        </authorList>
    </citation>
    <scope>NUCLEOTIDE SEQUENCE [LARGE SCALE GENOMIC DNA]</scope>
    <source>
        <strain evidence="1 2">F2</strain>
    </source>
</reference>